<keyword evidence="1" id="KW-0732">Signal</keyword>
<reference evidence="2" key="2">
    <citation type="submission" date="2020-05" db="UniProtKB">
        <authorList>
            <consortium name="EnsemblMetazoa"/>
        </authorList>
    </citation>
    <scope>IDENTIFICATION</scope>
    <source>
        <strain evidence="2">CM1001059</strain>
    </source>
</reference>
<feature type="signal peptide" evidence="1">
    <location>
        <begin position="1"/>
        <end position="35"/>
    </location>
</feature>
<proteinExistence type="predicted"/>
<evidence type="ECO:0000256" key="1">
    <source>
        <dbReference type="SAM" id="SignalP"/>
    </source>
</evidence>
<keyword evidence="3" id="KW-1185">Reference proteome</keyword>
<reference evidence="3" key="1">
    <citation type="submission" date="2014-01" db="EMBL/GenBank/DDBJ databases">
        <title>The Genome Sequence of Anopheles melas CM1001059_A (V2).</title>
        <authorList>
            <consortium name="The Broad Institute Genomics Platform"/>
            <person name="Neafsey D.E."/>
            <person name="Besansky N."/>
            <person name="Howell P."/>
            <person name="Walton C."/>
            <person name="Young S.K."/>
            <person name="Zeng Q."/>
            <person name="Gargeya S."/>
            <person name="Fitzgerald M."/>
            <person name="Haas B."/>
            <person name="Abouelleil A."/>
            <person name="Allen A.W."/>
            <person name="Alvarado L."/>
            <person name="Arachchi H.M."/>
            <person name="Berlin A.M."/>
            <person name="Chapman S.B."/>
            <person name="Gainer-Dewar J."/>
            <person name="Goldberg J."/>
            <person name="Griggs A."/>
            <person name="Gujja S."/>
            <person name="Hansen M."/>
            <person name="Howarth C."/>
            <person name="Imamovic A."/>
            <person name="Ireland A."/>
            <person name="Larimer J."/>
            <person name="McCowan C."/>
            <person name="Murphy C."/>
            <person name="Pearson M."/>
            <person name="Poon T.W."/>
            <person name="Priest M."/>
            <person name="Roberts A."/>
            <person name="Saif S."/>
            <person name="Shea T."/>
            <person name="Sisk P."/>
            <person name="Sykes S."/>
            <person name="Wortman J."/>
            <person name="Nusbaum C."/>
            <person name="Birren B."/>
        </authorList>
    </citation>
    <scope>NUCLEOTIDE SEQUENCE [LARGE SCALE GENOMIC DNA]</scope>
    <source>
        <strain evidence="3">CM1001059</strain>
    </source>
</reference>
<dbReference type="AlphaFoldDB" id="A0A182UB05"/>
<accession>A0A182UB05</accession>
<evidence type="ECO:0000313" key="3">
    <source>
        <dbReference type="Proteomes" id="UP000075902"/>
    </source>
</evidence>
<dbReference type="Proteomes" id="UP000075902">
    <property type="component" value="Unassembled WGS sequence"/>
</dbReference>
<dbReference type="EnsemblMetazoa" id="AMEC017148-RA">
    <property type="protein sequence ID" value="AMEC017148-PA"/>
    <property type="gene ID" value="AMEC017148"/>
</dbReference>
<name>A0A182UB05_9DIPT</name>
<feature type="chain" id="PRO_5008138052" evidence="1">
    <location>
        <begin position="36"/>
        <end position="167"/>
    </location>
</feature>
<evidence type="ECO:0000313" key="2">
    <source>
        <dbReference type="EnsemblMetazoa" id="AMEC017148-PA"/>
    </source>
</evidence>
<protein>
    <submittedName>
        <fullName evidence="2">Uncharacterized protein</fullName>
    </submittedName>
</protein>
<dbReference type="STRING" id="34690.A0A182UB05"/>
<sequence length="167" mass="18447">MAIRIINHQTVVKGHVVLVLLVLLLFQTCRHRACGLAPTAQTTGQTKIMLKESLLIPSMDPEKEAKAMYEKALQQYGIYGKTLKEICKAWVSRGCQCTGTKEEVTLVCRGIGLDAVPADLPTELVKLLKSFTWLKNHAITVLTSQTRAINGRMVMPCHLALSVRCGM</sequence>
<organism evidence="2 3">
    <name type="scientific">Anopheles melas</name>
    <dbReference type="NCBI Taxonomy" id="34690"/>
    <lineage>
        <taxon>Eukaryota</taxon>
        <taxon>Metazoa</taxon>
        <taxon>Ecdysozoa</taxon>
        <taxon>Arthropoda</taxon>
        <taxon>Hexapoda</taxon>
        <taxon>Insecta</taxon>
        <taxon>Pterygota</taxon>
        <taxon>Neoptera</taxon>
        <taxon>Endopterygota</taxon>
        <taxon>Diptera</taxon>
        <taxon>Nematocera</taxon>
        <taxon>Culicoidea</taxon>
        <taxon>Culicidae</taxon>
        <taxon>Anophelinae</taxon>
        <taxon>Anopheles</taxon>
    </lineage>
</organism>
<dbReference type="VEuPathDB" id="VectorBase:AMEC017148"/>